<dbReference type="KEGG" id="vg:18500902"/>
<protein>
    <submittedName>
        <fullName evidence="1">Uncharacterized protein</fullName>
    </submittedName>
</protein>
<reference evidence="1 2" key="1">
    <citation type="journal article" date="2014" name="FEMS Microbiol. Lett.">
        <title>The genome of the Erwinia amylovora phage PhiEaH1 reveals greater diversity and broadens the applicability of phages for the treatment of fire blight.</title>
        <authorList>
            <person name="Meczker K."/>
            <person name="Domotor D."/>
            <person name="Vass J."/>
            <person name="Rakhely G."/>
            <person name="Schneider G."/>
            <person name="Kovacs T."/>
        </authorList>
    </citation>
    <scope>NUCLEOTIDE SEQUENCE [LARGE SCALE GENOMIC DNA]</scope>
</reference>
<evidence type="ECO:0000313" key="1">
    <source>
        <dbReference type="EMBL" id="AGX01724.1"/>
    </source>
</evidence>
<sequence length="226" mass="24828">MRLPIALGDSSDGVFIMEANLLGGQKRSKVVVDIDFEDAVVGSQVLTSKSGNFTFGRKQGSGTVNGTDGVVDDPTYGKCYRFNGITYFEDPTGRPGIWNKEYRITLVFQSLAAKAEAVFGTGDYNPTANIGSSLSINNYAGQWVQYFMCNGQYQRVLLNGTRPTVMETIIITRRSTGVTIESPRTGQKNSYPDFNTLGETFFRIGVAQNPTYCFTGLMKSLKIELL</sequence>
<dbReference type="GeneID" id="18500902"/>
<name>W8D035_9CAUD</name>
<dbReference type="OrthoDB" id="26901at10239"/>
<accession>W8D035</accession>
<dbReference type="Proteomes" id="UP000204235">
    <property type="component" value="Segment"/>
</dbReference>
<evidence type="ECO:0000313" key="2">
    <source>
        <dbReference type="Proteomes" id="UP000204235"/>
    </source>
</evidence>
<keyword evidence="2" id="KW-1185">Reference proteome</keyword>
<dbReference type="RefSeq" id="YP_009010055.1">
    <property type="nucleotide sequence ID" value="NC_023610.1"/>
</dbReference>
<dbReference type="EMBL" id="KF623294">
    <property type="protein sequence ID" value="AGX01724.1"/>
    <property type="molecule type" value="Genomic_DNA"/>
</dbReference>
<proteinExistence type="predicted"/>
<organism evidence="1 2">
    <name type="scientific">Erwinia phage PhiEaH1</name>
    <dbReference type="NCBI Taxonomy" id="1401669"/>
    <lineage>
        <taxon>Viruses</taxon>
        <taxon>Duplodnaviria</taxon>
        <taxon>Heunggongvirae</taxon>
        <taxon>Uroviricota</taxon>
        <taxon>Caudoviricetes</taxon>
        <taxon>Chimalliviridae</taxon>
        <taxon>Iapetusvirus</taxon>
        <taxon>Iapetusvirus EaH1</taxon>
    </lineage>
</organism>